<evidence type="ECO:0000256" key="7">
    <source>
        <dbReference type="ARBA" id="ARBA00023010"/>
    </source>
</evidence>
<keyword evidence="8 9" id="KW-0472">Membrane</keyword>
<keyword evidence="6 9" id="KW-1133">Transmembrane helix</keyword>
<dbReference type="AlphaFoldDB" id="A0A450WE43"/>
<proteinExistence type="inferred from homology"/>
<accession>A0A450WE43</accession>
<keyword evidence="5 9" id="KW-0653">Protein transport</keyword>
<organism evidence="10">
    <name type="scientific">Candidatus Kentrum sp. LPFa</name>
    <dbReference type="NCBI Taxonomy" id="2126335"/>
    <lineage>
        <taxon>Bacteria</taxon>
        <taxon>Pseudomonadati</taxon>
        <taxon>Pseudomonadota</taxon>
        <taxon>Gammaproteobacteria</taxon>
        <taxon>Candidatus Kentrum</taxon>
    </lineage>
</organism>
<keyword evidence="2 9" id="KW-0813">Transport</keyword>
<feature type="transmembrane region" description="Helical" evidence="9">
    <location>
        <begin position="45"/>
        <end position="63"/>
    </location>
</feature>
<dbReference type="GO" id="GO:0006605">
    <property type="term" value="P:protein targeting"/>
    <property type="evidence" value="ECO:0007669"/>
    <property type="project" value="UniProtKB-UniRule"/>
</dbReference>
<dbReference type="PANTHER" id="PTHR33910">
    <property type="entry name" value="PROTEIN TRANSLOCASE SUBUNIT SECE"/>
    <property type="match status" value="1"/>
</dbReference>
<dbReference type="Pfam" id="PF00584">
    <property type="entry name" value="SecE"/>
    <property type="match status" value="1"/>
</dbReference>
<keyword evidence="4 9" id="KW-0812">Transmembrane</keyword>
<sequence length="130" mass="14707">MATRKTENKTVKNGWIPNGIKWFFGIVILVAAISGFYYWSDQSGLLRVIGLLIAFGIVGAIILRTEQGRFAWNAVKEARMEVRKVIWPSRKETVQTTMIVVSVVFVMAIILWALDGLLGFIMRYLLGQVE</sequence>
<dbReference type="GO" id="GO:0065002">
    <property type="term" value="P:intracellular protein transmembrane transport"/>
    <property type="evidence" value="ECO:0007669"/>
    <property type="project" value="UniProtKB-UniRule"/>
</dbReference>
<dbReference type="InterPro" id="IPR038379">
    <property type="entry name" value="SecE_sf"/>
</dbReference>
<dbReference type="GO" id="GO:0005886">
    <property type="term" value="C:plasma membrane"/>
    <property type="evidence" value="ECO:0007669"/>
    <property type="project" value="UniProtKB-UniRule"/>
</dbReference>
<dbReference type="PRINTS" id="PR01650">
    <property type="entry name" value="SECETRNLCASE"/>
</dbReference>
<reference evidence="10" key="1">
    <citation type="submission" date="2019-02" db="EMBL/GenBank/DDBJ databases">
        <authorList>
            <person name="Gruber-Vodicka R. H."/>
            <person name="Seah K. B. B."/>
        </authorList>
    </citation>
    <scope>NUCLEOTIDE SEQUENCE</scope>
    <source>
        <strain evidence="10">BECK_S313</strain>
    </source>
</reference>
<evidence type="ECO:0000256" key="8">
    <source>
        <dbReference type="ARBA" id="ARBA00023136"/>
    </source>
</evidence>
<dbReference type="InterPro" id="IPR001901">
    <property type="entry name" value="Translocase_SecE/Sec61-g"/>
</dbReference>
<protein>
    <recommendedName>
        <fullName evidence="9">Protein translocase subunit SecE</fullName>
    </recommendedName>
</protein>
<evidence type="ECO:0000256" key="6">
    <source>
        <dbReference type="ARBA" id="ARBA00022989"/>
    </source>
</evidence>
<dbReference type="HAMAP" id="MF_00422">
    <property type="entry name" value="SecE"/>
    <property type="match status" value="1"/>
</dbReference>
<dbReference type="GO" id="GO:0009306">
    <property type="term" value="P:protein secretion"/>
    <property type="evidence" value="ECO:0007669"/>
    <property type="project" value="UniProtKB-UniRule"/>
</dbReference>
<feature type="transmembrane region" description="Helical" evidence="9">
    <location>
        <begin position="20"/>
        <end position="39"/>
    </location>
</feature>
<dbReference type="InterPro" id="IPR005807">
    <property type="entry name" value="SecE_bac"/>
</dbReference>
<evidence type="ECO:0000256" key="5">
    <source>
        <dbReference type="ARBA" id="ARBA00022927"/>
    </source>
</evidence>
<comment type="subcellular location">
    <subcellularLocation>
        <location evidence="1">Membrane</location>
    </subcellularLocation>
</comment>
<dbReference type="GO" id="GO:0008320">
    <property type="term" value="F:protein transmembrane transporter activity"/>
    <property type="evidence" value="ECO:0007669"/>
    <property type="project" value="UniProtKB-UniRule"/>
</dbReference>
<evidence type="ECO:0000256" key="2">
    <source>
        <dbReference type="ARBA" id="ARBA00022448"/>
    </source>
</evidence>
<evidence type="ECO:0000313" key="10">
    <source>
        <dbReference type="EMBL" id="VFK15241.1"/>
    </source>
</evidence>
<name>A0A450WE43_9GAMM</name>
<comment type="subunit">
    <text evidence="9">Component of the Sec protein translocase complex. Heterotrimer consisting of SecY, SecE and SecG subunits. The heterotrimers can form oligomers, although 1 heterotrimer is thought to be able to translocate proteins. Interacts with the ribosome. Interacts with SecDF, and other proteins may be involved. Interacts with SecA.</text>
</comment>
<evidence type="ECO:0000256" key="9">
    <source>
        <dbReference type="HAMAP-Rule" id="MF_00422"/>
    </source>
</evidence>
<evidence type="ECO:0000256" key="3">
    <source>
        <dbReference type="ARBA" id="ARBA00022475"/>
    </source>
</evidence>
<dbReference type="GO" id="GO:0043952">
    <property type="term" value="P:protein transport by the Sec complex"/>
    <property type="evidence" value="ECO:0007669"/>
    <property type="project" value="UniProtKB-UniRule"/>
</dbReference>
<comment type="similarity">
    <text evidence="9">Belongs to the SecE/SEC61-gamma family.</text>
</comment>
<dbReference type="EMBL" id="CAADFK010000074">
    <property type="protein sequence ID" value="VFK15241.1"/>
    <property type="molecule type" value="Genomic_DNA"/>
</dbReference>
<gene>
    <name evidence="9" type="primary">secE</name>
    <name evidence="10" type="ORF">BECKLPF1236B_GA0070989_107412</name>
</gene>
<evidence type="ECO:0000256" key="1">
    <source>
        <dbReference type="ARBA" id="ARBA00004370"/>
    </source>
</evidence>
<dbReference type="PANTHER" id="PTHR33910:SF1">
    <property type="entry name" value="PROTEIN TRANSLOCASE SUBUNIT SECE"/>
    <property type="match status" value="1"/>
</dbReference>
<evidence type="ECO:0000256" key="4">
    <source>
        <dbReference type="ARBA" id="ARBA00022692"/>
    </source>
</evidence>
<keyword evidence="7 9" id="KW-0811">Translocation</keyword>
<comment type="function">
    <text evidence="9">Essential subunit of the Sec protein translocation channel SecYEG. Clamps together the 2 halves of SecY. May contact the channel plug during translocation.</text>
</comment>
<comment type="caution">
    <text evidence="9">Lacks conserved residue(s) required for the propagation of feature annotation.</text>
</comment>
<keyword evidence="3 9" id="KW-1003">Cell membrane</keyword>
<dbReference type="NCBIfam" id="TIGR00964">
    <property type="entry name" value="secE_bact"/>
    <property type="match status" value="1"/>
</dbReference>
<feature type="transmembrane region" description="Helical" evidence="9">
    <location>
        <begin position="99"/>
        <end position="126"/>
    </location>
</feature>
<dbReference type="Gene3D" id="1.20.5.1030">
    <property type="entry name" value="Preprotein translocase secy subunit"/>
    <property type="match status" value="1"/>
</dbReference>